<dbReference type="GO" id="GO:0008643">
    <property type="term" value="P:carbohydrate transport"/>
    <property type="evidence" value="ECO:0007669"/>
    <property type="project" value="InterPro"/>
</dbReference>
<dbReference type="Pfam" id="PF13347">
    <property type="entry name" value="MFS_2"/>
    <property type="match status" value="1"/>
</dbReference>
<dbReference type="PATRIC" id="fig|1423784.4.peg.1179"/>
<feature type="transmembrane region" description="Helical" evidence="2">
    <location>
        <begin position="284"/>
        <end position="302"/>
    </location>
</feature>
<feature type="transmembrane region" description="Helical" evidence="2">
    <location>
        <begin position="309"/>
        <end position="329"/>
    </location>
</feature>
<keyword evidence="2" id="KW-0472">Membrane</keyword>
<keyword evidence="1" id="KW-0762">Sugar transport</keyword>
<evidence type="ECO:0000313" key="4">
    <source>
        <dbReference type="Proteomes" id="UP000051957"/>
    </source>
</evidence>
<evidence type="ECO:0000256" key="2">
    <source>
        <dbReference type="SAM" id="Phobius"/>
    </source>
</evidence>
<dbReference type="CDD" id="cd17332">
    <property type="entry name" value="MFS_MelB_like"/>
    <property type="match status" value="1"/>
</dbReference>
<feature type="transmembrane region" description="Helical" evidence="2">
    <location>
        <begin position="390"/>
        <end position="408"/>
    </location>
</feature>
<feature type="transmembrane region" description="Helical" evidence="2">
    <location>
        <begin position="50"/>
        <end position="70"/>
    </location>
</feature>
<dbReference type="InterPro" id="IPR039672">
    <property type="entry name" value="MFS_2"/>
</dbReference>
<feature type="transmembrane region" description="Helical" evidence="2">
    <location>
        <begin position="158"/>
        <end position="177"/>
    </location>
</feature>
<dbReference type="PANTHER" id="PTHR11328">
    <property type="entry name" value="MAJOR FACILITATOR SUPERFAMILY DOMAIN-CONTAINING PROTEIN"/>
    <property type="match status" value="1"/>
</dbReference>
<dbReference type="Proteomes" id="UP000051957">
    <property type="component" value="Unassembled WGS sequence"/>
</dbReference>
<dbReference type="GO" id="GO:0005886">
    <property type="term" value="C:plasma membrane"/>
    <property type="evidence" value="ECO:0007669"/>
    <property type="project" value="TreeGrafter"/>
</dbReference>
<name>A0A0R1YXT7_9LACO</name>
<reference evidence="3 4" key="1">
    <citation type="journal article" date="2015" name="Genome Announc.">
        <title>Expanding the biotechnology potential of lactobacilli through comparative genomics of 213 strains and associated genera.</title>
        <authorList>
            <person name="Sun Z."/>
            <person name="Harris H.M."/>
            <person name="McCann A."/>
            <person name="Guo C."/>
            <person name="Argimon S."/>
            <person name="Zhang W."/>
            <person name="Yang X."/>
            <person name="Jeffery I.B."/>
            <person name="Cooney J.C."/>
            <person name="Kagawa T.F."/>
            <person name="Liu W."/>
            <person name="Song Y."/>
            <person name="Salvetti E."/>
            <person name="Wrobel A."/>
            <person name="Rasinkangas P."/>
            <person name="Parkhill J."/>
            <person name="Rea M.C."/>
            <person name="O'Sullivan O."/>
            <person name="Ritari J."/>
            <person name="Douillard F.P."/>
            <person name="Paul Ross R."/>
            <person name="Yang R."/>
            <person name="Briner A.E."/>
            <person name="Felis G.E."/>
            <person name="de Vos W.M."/>
            <person name="Barrangou R."/>
            <person name="Klaenhammer T.R."/>
            <person name="Caufield P.W."/>
            <person name="Cui Y."/>
            <person name="Zhang H."/>
            <person name="O'Toole P.W."/>
        </authorList>
    </citation>
    <scope>NUCLEOTIDE SEQUENCE [LARGE SCALE GENOMIC DNA]</scope>
    <source>
        <strain evidence="3 4">DSM 5707</strain>
    </source>
</reference>
<feature type="transmembrane region" description="Helical" evidence="2">
    <location>
        <begin position="21"/>
        <end position="44"/>
    </location>
</feature>
<protein>
    <submittedName>
        <fullName evidence="3">Na galactoside symporter family permease</fullName>
    </submittedName>
</protein>
<dbReference type="GO" id="GO:0015293">
    <property type="term" value="F:symporter activity"/>
    <property type="evidence" value="ECO:0007669"/>
    <property type="project" value="InterPro"/>
</dbReference>
<proteinExistence type="predicted"/>
<feature type="transmembrane region" description="Helical" evidence="2">
    <location>
        <begin position="91"/>
        <end position="108"/>
    </location>
</feature>
<sequence length="510" mass="57122">MYVMKTKKRKITLLTRLAYGSGNLLGSGALAISGAWLLFFYTTFCGLPVFQAALIFSISTYLDVILNPLMGFITDNFYNTRIGKKFGRRRFFILIGIPLMIIYPLLWITGMNFFYYLFTYIMFEMTYTMVMIPYETLAVEMTSSFTERTYLTGFKAMFGKVANFIGAALPGVFFALLGKNSPYSFLATGIVYGTIMIIALSLLYFNSWERPAAEVKEEHVDSIWDGFKKLFIDIFSTLRIRAFRDHLGMYLFGFGSEWLFTAVFTYYIVFVLGQPSTFVSEMNSMSAILQLGSTALFMFICAKKGFTKPFSFALGMVISAVLAYGAISFLHLSNIAGIVIAITAWFGLGTGGVYYIPWTTYVFMADIDEVVTNRRREGIYSGAMTMAGKLIRATVVFILGVVLQFFGFKEGATTQPASAINAILGVMVFGVITLAVLGIICSSRLKLDKRSHQLILDELDRVHKGGSLEDVTPETRKAIKELSGFDYEDCFGNNNVGYHEKKEPQVNLNN</sequence>
<keyword evidence="2" id="KW-1133">Transmembrane helix</keyword>
<keyword evidence="2" id="KW-0812">Transmembrane</keyword>
<feature type="transmembrane region" description="Helical" evidence="2">
    <location>
        <begin position="420"/>
        <end position="441"/>
    </location>
</feature>
<evidence type="ECO:0000313" key="3">
    <source>
        <dbReference type="EMBL" id="KRM47463.1"/>
    </source>
</evidence>
<organism evidence="3 4">
    <name type="scientific">Lentilactobacillus parabuchneri DSM 5707 = NBRC 107865</name>
    <dbReference type="NCBI Taxonomy" id="1423784"/>
    <lineage>
        <taxon>Bacteria</taxon>
        <taxon>Bacillati</taxon>
        <taxon>Bacillota</taxon>
        <taxon>Bacilli</taxon>
        <taxon>Lactobacillales</taxon>
        <taxon>Lactobacillaceae</taxon>
        <taxon>Lentilactobacillus</taxon>
    </lineage>
</organism>
<dbReference type="Gene3D" id="1.20.1250.20">
    <property type="entry name" value="MFS general substrate transporter like domains"/>
    <property type="match status" value="1"/>
</dbReference>
<dbReference type="EMBL" id="AZGK01000002">
    <property type="protein sequence ID" value="KRM47463.1"/>
    <property type="molecule type" value="Genomic_DNA"/>
</dbReference>
<dbReference type="SUPFAM" id="SSF103473">
    <property type="entry name" value="MFS general substrate transporter"/>
    <property type="match status" value="1"/>
</dbReference>
<feature type="transmembrane region" description="Helical" evidence="2">
    <location>
        <begin position="114"/>
        <end position="137"/>
    </location>
</feature>
<dbReference type="PANTHER" id="PTHR11328:SF24">
    <property type="entry name" value="MAJOR FACILITATOR SUPERFAMILY (MFS) PROFILE DOMAIN-CONTAINING PROTEIN"/>
    <property type="match status" value="1"/>
</dbReference>
<feature type="transmembrane region" description="Helical" evidence="2">
    <location>
        <begin position="335"/>
        <end position="356"/>
    </location>
</feature>
<keyword evidence="1" id="KW-0813">Transport</keyword>
<evidence type="ECO:0000256" key="1">
    <source>
        <dbReference type="ARBA" id="ARBA00022597"/>
    </source>
</evidence>
<dbReference type="InterPro" id="IPR036259">
    <property type="entry name" value="MFS_trans_sf"/>
</dbReference>
<feature type="transmembrane region" description="Helical" evidence="2">
    <location>
        <begin position="183"/>
        <end position="205"/>
    </location>
</feature>
<comment type="caution">
    <text evidence="3">The sequence shown here is derived from an EMBL/GenBank/DDBJ whole genome shotgun (WGS) entry which is preliminary data.</text>
</comment>
<gene>
    <name evidence="3" type="ORF">FC51_GL001167</name>
</gene>
<accession>A0A0R1YXT7</accession>
<dbReference type="AlphaFoldDB" id="A0A0R1YXT7"/>
<feature type="transmembrane region" description="Helical" evidence="2">
    <location>
        <begin position="249"/>
        <end position="272"/>
    </location>
</feature>